<dbReference type="GO" id="GO:1990904">
    <property type="term" value="C:ribonucleoprotein complex"/>
    <property type="evidence" value="ECO:0007669"/>
    <property type="project" value="UniProtKB-KW"/>
</dbReference>
<dbReference type="OrthoDB" id="540873at2759"/>
<dbReference type="GO" id="GO:0003735">
    <property type="term" value="F:structural constituent of ribosome"/>
    <property type="evidence" value="ECO:0007669"/>
    <property type="project" value="InterPro"/>
</dbReference>
<dbReference type="PANTHER" id="PTHR11655">
    <property type="entry name" value="60S/50S RIBOSOMAL PROTEIN L6/L9"/>
    <property type="match status" value="1"/>
</dbReference>
<accession>A0A2V0PH48</accession>
<keyword evidence="3" id="KW-0687">Ribonucleoprotein</keyword>
<evidence type="ECO:0000256" key="4">
    <source>
        <dbReference type="SAM" id="MobiDB-lite"/>
    </source>
</evidence>
<dbReference type="EMBL" id="BDRX01000138">
    <property type="protein sequence ID" value="GBF98899.1"/>
    <property type="molecule type" value="Genomic_DNA"/>
</dbReference>
<feature type="compositionally biased region" description="Gly residues" evidence="4">
    <location>
        <begin position="83"/>
        <end position="92"/>
    </location>
</feature>
<dbReference type="GO" id="GO:0005840">
    <property type="term" value="C:ribosome"/>
    <property type="evidence" value="ECO:0007669"/>
    <property type="project" value="UniProtKB-KW"/>
</dbReference>
<dbReference type="PANTHER" id="PTHR11655:SF14">
    <property type="entry name" value="LARGE RIBOSOMAL SUBUNIT PROTEIN UL6M"/>
    <property type="match status" value="1"/>
</dbReference>
<evidence type="ECO:0000256" key="2">
    <source>
        <dbReference type="ARBA" id="ARBA00022980"/>
    </source>
</evidence>
<evidence type="ECO:0000256" key="3">
    <source>
        <dbReference type="ARBA" id="ARBA00023274"/>
    </source>
</evidence>
<keyword evidence="7" id="KW-1185">Reference proteome</keyword>
<comment type="caution">
    <text evidence="6">The sequence shown here is derived from an EMBL/GenBank/DDBJ whole genome shotgun (WGS) entry which is preliminary data.</text>
</comment>
<dbReference type="InterPro" id="IPR036789">
    <property type="entry name" value="Ribosomal_uL6-like_a/b-dom_sf"/>
</dbReference>
<keyword evidence="2 6" id="KW-0689">Ribosomal protein</keyword>
<dbReference type="STRING" id="307507.A0A2V0PH48"/>
<name>A0A2V0PH48_9CHLO</name>
<dbReference type="GO" id="GO:0019843">
    <property type="term" value="F:rRNA binding"/>
    <property type="evidence" value="ECO:0007669"/>
    <property type="project" value="InterPro"/>
</dbReference>
<organism evidence="6 7">
    <name type="scientific">Raphidocelis subcapitata</name>
    <dbReference type="NCBI Taxonomy" id="307507"/>
    <lineage>
        <taxon>Eukaryota</taxon>
        <taxon>Viridiplantae</taxon>
        <taxon>Chlorophyta</taxon>
        <taxon>core chlorophytes</taxon>
        <taxon>Chlorophyceae</taxon>
        <taxon>CS clade</taxon>
        <taxon>Sphaeropleales</taxon>
        <taxon>Selenastraceae</taxon>
        <taxon>Raphidocelis</taxon>
    </lineage>
</organism>
<proteinExistence type="inferred from homology"/>
<feature type="compositionally biased region" description="Low complexity" evidence="4">
    <location>
        <begin position="49"/>
        <end position="82"/>
    </location>
</feature>
<dbReference type="GO" id="GO:0002181">
    <property type="term" value="P:cytoplasmic translation"/>
    <property type="evidence" value="ECO:0007669"/>
    <property type="project" value="TreeGrafter"/>
</dbReference>
<sequence length="427" mass="43021">MLASAAARGRGALQLQQQAAWLAAAAAAGQEPAHAAGCSSWAAAADGSDAAAPRGLDRAAATAACSSSGSSSSGSRSESGSSGSDGSGGSCGGSLLPAVPWRAGPRRWWDAAGPAGGASCGFGGLSVWSGSGSAPGSRAAALHTSTRLPGRPAGAAAPATAPPAAAAAPGGARRGIVLAPADAAPRPLPRFRRLRGADDTSKWKRMVVRIPPQVQVEMDEEANTLALAGMSGSARVNLSQMDPTGLVAMQLYGGSGAGGGGGGGALLLCVSPSKRHFRSIQSHIDNAVHGVMQGYLVGVTVKGVGYRLEPADGSDAIKRPPGAPPSGRRLFWEPGGDKVNVAYPHKEPSRVVRLKVGYTQSALYKLPEGVVAFFIKPTLVYLYGVDKALVTGTAAALRAVRPPNPYTGNGVLMLGEEVKLRQRAGSK</sequence>
<evidence type="ECO:0000256" key="1">
    <source>
        <dbReference type="ARBA" id="ARBA00009356"/>
    </source>
</evidence>
<feature type="region of interest" description="Disordered" evidence="4">
    <location>
        <begin position="49"/>
        <end position="96"/>
    </location>
</feature>
<feature type="region of interest" description="Disordered" evidence="4">
    <location>
        <begin position="133"/>
        <end position="168"/>
    </location>
</feature>
<evidence type="ECO:0000313" key="6">
    <source>
        <dbReference type="EMBL" id="GBF98899.1"/>
    </source>
</evidence>
<gene>
    <name evidence="6" type="ORF">Rsub_11537</name>
</gene>
<feature type="compositionally biased region" description="Low complexity" evidence="4">
    <location>
        <begin position="149"/>
        <end position="168"/>
    </location>
</feature>
<comment type="similarity">
    <text evidence="1">Belongs to the universal ribosomal protein uL6 family.</text>
</comment>
<dbReference type="InParanoid" id="A0A2V0PH48"/>
<dbReference type="SUPFAM" id="SSF56053">
    <property type="entry name" value="Ribosomal protein L6"/>
    <property type="match status" value="1"/>
</dbReference>
<reference evidence="6 7" key="1">
    <citation type="journal article" date="2018" name="Sci. Rep.">
        <title>Raphidocelis subcapitata (=Pseudokirchneriella subcapitata) provides an insight into genome evolution and environmental adaptations in the Sphaeropleales.</title>
        <authorList>
            <person name="Suzuki S."/>
            <person name="Yamaguchi H."/>
            <person name="Nakajima N."/>
            <person name="Kawachi M."/>
        </authorList>
    </citation>
    <scope>NUCLEOTIDE SEQUENCE [LARGE SCALE GENOMIC DNA]</scope>
    <source>
        <strain evidence="6 7">NIES-35</strain>
    </source>
</reference>
<dbReference type="Proteomes" id="UP000247498">
    <property type="component" value="Unassembled WGS sequence"/>
</dbReference>
<dbReference type="Pfam" id="PF00347">
    <property type="entry name" value="Ribosomal_L6"/>
    <property type="match status" value="1"/>
</dbReference>
<dbReference type="AlphaFoldDB" id="A0A2V0PH48"/>
<dbReference type="InterPro" id="IPR000702">
    <property type="entry name" value="Ribosomal_uL6-like"/>
</dbReference>
<feature type="domain" description="Large ribosomal subunit protein uL6 alpha-beta" evidence="5">
    <location>
        <begin position="351"/>
        <end position="411"/>
    </location>
</feature>
<protein>
    <submittedName>
        <fullName evidence="6">Ribosomal protein L6</fullName>
    </submittedName>
</protein>
<dbReference type="InterPro" id="IPR020040">
    <property type="entry name" value="Ribosomal_uL6_a/b-dom"/>
</dbReference>
<dbReference type="Gene3D" id="3.90.930.12">
    <property type="entry name" value="Ribosomal protein L6, alpha-beta domain"/>
    <property type="match status" value="1"/>
</dbReference>
<evidence type="ECO:0000313" key="7">
    <source>
        <dbReference type="Proteomes" id="UP000247498"/>
    </source>
</evidence>
<evidence type="ECO:0000259" key="5">
    <source>
        <dbReference type="Pfam" id="PF00347"/>
    </source>
</evidence>